<organism evidence="2 3">
    <name type="scientific">Labeo rohita</name>
    <name type="common">Indian major carp</name>
    <name type="synonym">Cyprinus rohita</name>
    <dbReference type="NCBI Taxonomy" id="84645"/>
    <lineage>
        <taxon>Eukaryota</taxon>
        <taxon>Metazoa</taxon>
        <taxon>Chordata</taxon>
        <taxon>Craniata</taxon>
        <taxon>Vertebrata</taxon>
        <taxon>Euteleostomi</taxon>
        <taxon>Actinopterygii</taxon>
        <taxon>Neopterygii</taxon>
        <taxon>Teleostei</taxon>
        <taxon>Ostariophysi</taxon>
        <taxon>Cypriniformes</taxon>
        <taxon>Cyprinidae</taxon>
        <taxon>Labeoninae</taxon>
        <taxon>Labeonini</taxon>
        <taxon>Labeo</taxon>
    </lineage>
</organism>
<proteinExistence type="predicted"/>
<name>A0A498MWL6_LABRO</name>
<dbReference type="AlphaFoldDB" id="A0A498MWL6"/>
<protein>
    <submittedName>
        <fullName evidence="2">Uncharacterized protein</fullName>
    </submittedName>
</protein>
<comment type="caution">
    <text evidence="2">The sequence shown here is derived from an EMBL/GenBank/DDBJ whole genome shotgun (WGS) entry which is preliminary data.</text>
</comment>
<feature type="transmembrane region" description="Helical" evidence="1">
    <location>
        <begin position="20"/>
        <end position="41"/>
    </location>
</feature>
<dbReference type="Proteomes" id="UP000290572">
    <property type="component" value="Unassembled WGS sequence"/>
</dbReference>
<sequence length="98" mass="11433">MLLRRGLKKIKDSVPIQTVILVFGLISVVLVTGMIGVPYIGANTKRQPFSMWHQFQHSVGIKSWYCQTEKLKVYENLRQQLDNRMWAFCCHNVIGNFY</sequence>
<reference evidence="2 3" key="1">
    <citation type="submission" date="2018-03" db="EMBL/GenBank/DDBJ databases">
        <title>Draft genome sequence of Rohu Carp (Labeo rohita).</title>
        <authorList>
            <person name="Das P."/>
            <person name="Kushwaha B."/>
            <person name="Joshi C.G."/>
            <person name="Kumar D."/>
            <person name="Nagpure N.S."/>
            <person name="Sahoo L."/>
            <person name="Das S.P."/>
            <person name="Bit A."/>
            <person name="Patnaik S."/>
            <person name="Meher P.K."/>
            <person name="Jayasankar P."/>
            <person name="Koringa P.G."/>
            <person name="Patel N.V."/>
            <person name="Hinsu A.T."/>
            <person name="Kumar R."/>
            <person name="Pandey M."/>
            <person name="Agarwal S."/>
            <person name="Srivastava S."/>
            <person name="Singh M."/>
            <person name="Iquebal M.A."/>
            <person name="Jaiswal S."/>
            <person name="Angadi U.B."/>
            <person name="Kumar N."/>
            <person name="Raza M."/>
            <person name="Shah T.M."/>
            <person name="Rai A."/>
            <person name="Jena J.K."/>
        </authorList>
    </citation>
    <scope>NUCLEOTIDE SEQUENCE [LARGE SCALE GENOMIC DNA]</scope>
    <source>
        <strain evidence="2">DASCIFA01</strain>
        <tissue evidence="2">Testis</tissue>
    </source>
</reference>
<accession>A0A498MWL6</accession>
<evidence type="ECO:0000256" key="1">
    <source>
        <dbReference type="SAM" id="Phobius"/>
    </source>
</evidence>
<gene>
    <name evidence="2" type="ORF">ROHU_022457</name>
</gene>
<keyword evidence="3" id="KW-1185">Reference proteome</keyword>
<evidence type="ECO:0000313" key="2">
    <source>
        <dbReference type="EMBL" id="RXN24022.1"/>
    </source>
</evidence>
<dbReference type="EMBL" id="QBIY01012552">
    <property type="protein sequence ID" value="RXN24022.1"/>
    <property type="molecule type" value="Genomic_DNA"/>
</dbReference>
<keyword evidence="1" id="KW-0812">Transmembrane</keyword>
<evidence type="ECO:0000313" key="3">
    <source>
        <dbReference type="Proteomes" id="UP000290572"/>
    </source>
</evidence>
<keyword evidence="1" id="KW-1133">Transmembrane helix</keyword>
<keyword evidence="1" id="KW-0472">Membrane</keyword>